<accession>A0A0A8ZFG7</accession>
<proteinExistence type="predicted"/>
<dbReference type="EMBL" id="GBRH01261452">
    <property type="protein sequence ID" value="JAD36443.1"/>
    <property type="molecule type" value="Transcribed_RNA"/>
</dbReference>
<reference evidence="1" key="2">
    <citation type="journal article" date="2015" name="Data Brief">
        <title>Shoot transcriptome of the giant reed, Arundo donax.</title>
        <authorList>
            <person name="Barrero R.A."/>
            <person name="Guerrero F.D."/>
            <person name="Moolhuijzen P."/>
            <person name="Goolsby J.A."/>
            <person name="Tidwell J."/>
            <person name="Bellgard S.E."/>
            <person name="Bellgard M.I."/>
        </authorList>
    </citation>
    <scope>NUCLEOTIDE SEQUENCE</scope>
    <source>
        <tissue evidence="1">Shoot tissue taken approximately 20 cm above the soil surface</tissue>
    </source>
</reference>
<name>A0A0A8ZFG7_ARUDO</name>
<dbReference type="AlphaFoldDB" id="A0A0A8ZFG7"/>
<reference evidence="1" key="1">
    <citation type="submission" date="2014-09" db="EMBL/GenBank/DDBJ databases">
        <authorList>
            <person name="Magalhaes I.L.F."/>
            <person name="Oliveira U."/>
            <person name="Santos F.R."/>
            <person name="Vidigal T.H.D.A."/>
            <person name="Brescovit A.D."/>
            <person name="Santos A.J."/>
        </authorList>
    </citation>
    <scope>NUCLEOTIDE SEQUENCE</scope>
    <source>
        <tissue evidence="1">Shoot tissue taken approximately 20 cm above the soil surface</tissue>
    </source>
</reference>
<sequence>MSGKVSVMKHMGMRNDSLVGTKAGEFGFLTYGAYRDTDIIMIKSIGSNVQSPAMINCENCDETHEGQTNYGTDGKVLLKNSGSAESSKEAENELSSGAVVFNSCGSAETLIDAKLTKKTFSKGSSNLFTSIDCQNDTEVPYYELARKRCPGCKSYMMKSMLCQSGLCSNFTKDVLGFVVYGSFGDGDNVSF</sequence>
<evidence type="ECO:0000313" key="1">
    <source>
        <dbReference type="EMBL" id="JAD36443.1"/>
    </source>
</evidence>
<organism evidence="1">
    <name type="scientific">Arundo donax</name>
    <name type="common">Giant reed</name>
    <name type="synonym">Donax arundinaceus</name>
    <dbReference type="NCBI Taxonomy" id="35708"/>
    <lineage>
        <taxon>Eukaryota</taxon>
        <taxon>Viridiplantae</taxon>
        <taxon>Streptophyta</taxon>
        <taxon>Embryophyta</taxon>
        <taxon>Tracheophyta</taxon>
        <taxon>Spermatophyta</taxon>
        <taxon>Magnoliopsida</taxon>
        <taxon>Liliopsida</taxon>
        <taxon>Poales</taxon>
        <taxon>Poaceae</taxon>
        <taxon>PACMAD clade</taxon>
        <taxon>Arundinoideae</taxon>
        <taxon>Arundineae</taxon>
        <taxon>Arundo</taxon>
    </lineage>
</organism>
<protein>
    <submittedName>
        <fullName evidence="1">Uncharacterized protein</fullName>
    </submittedName>
</protein>